<feature type="binding site" evidence="8">
    <location>
        <position position="125"/>
    </location>
    <ligand>
        <name>Fe cation</name>
        <dbReference type="ChEBI" id="CHEBI:24875"/>
    </ligand>
</feature>
<evidence type="ECO:0000313" key="10">
    <source>
        <dbReference type="Proteomes" id="UP000051269"/>
    </source>
</evidence>
<keyword evidence="4" id="KW-0805">Transcription regulation</keyword>
<keyword evidence="8" id="KW-0408">Iron</keyword>
<feature type="binding site" evidence="8">
    <location>
        <position position="88"/>
    </location>
    <ligand>
        <name>Fe cation</name>
        <dbReference type="ChEBI" id="CHEBI:24875"/>
    </ligand>
</feature>
<feature type="binding site" evidence="7">
    <location>
        <position position="94"/>
    </location>
    <ligand>
        <name>Zn(2+)</name>
        <dbReference type="ChEBI" id="CHEBI:29105"/>
    </ligand>
</feature>
<dbReference type="GO" id="GO:1900376">
    <property type="term" value="P:regulation of secondary metabolite biosynthetic process"/>
    <property type="evidence" value="ECO:0007669"/>
    <property type="project" value="TreeGrafter"/>
</dbReference>
<feature type="binding site" evidence="7">
    <location>
        <position position="136"/>
    </location>
    <ligand>
        <name>Zn(2+)</name>
        <dbReference type="ChEBI" id="CHEBI:29105"/>
    </ligand>
</feature>
<dbReference type="GO" id="GO:0008270">
    <property type="term" value="F:zinc ion binding"/>
    <property type="evidence" value="ECO:0007669"/>
    <property type="project" value="TreeGrafter"/>
</dbReference>
<evidence type="ECO:0000256" key="3">
    <source>
        <dbReference type="ARBA" id="ARBA00022833"/>
    </source>
</evidence>
<dbReference type="InterPro" id="IPR043135">
    <property type="entry name" value="Fur_C"/>
</dbReference>
<sequence>MRHSHAQVANPLKESGLKSTPGRRAVLQVLGKTSSPLSPEQIHAKVGSEVCDRATVYRILDSLNEAGLAQRLTLEGKTLYLPEESSHHHHHIICRKCRSTVCLDECLISPLEKKAQQLGFQDIHHSLQLTGLCSKCAT</sequence>
<protein>
    <recommendedName>
        <fullName evidence="11">Fur family transcriptional regulator</fullName>
    </recommendedName>
</protein>
<evidence type="ECO:0000313" key="9">
    <source>
        <dbReference type="EMBL" id="KRO62906.1"/>
    </source>
</evidence>
<evidence type="ECO:0000256" key="1">
    <source>
        <dbReference type="ARBA" id="ARBA00007957"/>
    </source>
</evidence>
<dbReference type="GO" id="GO:0003700">
    <property type="term" value="F:DNA-binding transcription factor activity"/>
    <property type="evidence" value="ECO:0007669"/>
    <property type="project" value="InterPro"/>
</dbReference>
<organism evidence="9 10">
    <name type="scientific">Verrucomicrobia subdivision 6 bacterium BACL9 MAG-120507-bin52</name>
    <dbReference type="NCBI Taxonomy" id="1655590"/>
    <lineage>
        <taxon>Bacteria</taxon>
        <taxon>Pseudomonadati</taxon>
        <taxon>Verrucomicrobiota</taxon>
        <taxon>Verrucomicrobiia</taxon>
        <taxon>Verrucomicrobiales</taxon>
        <taxon>Verrucomicrobia subdivision 6</taxon>
    </lineage>
</organism>
<dbReference type="EMBL" id="LIBO01000023">
    <property type="protein sequence ID" value="KRO62906.1"/>
    <property type="molecule type" value="Genomic_DNA"/>
</dbReference>
<keyword evidence="2" id="KW-0678">Repressor</keyword>
<dbReference type="AlphaFoldDB" id="A0A0R2RRS2"/>
<dbReference type="CDD" id="cd07153">
    <property type="entry name" value="Fur_like"/>
    <property type="match status" value="1"/>
</dbReference>
<dbReference type="Gene3D" id="1.10.10.10">
    <property type="entry name" value="Winged helix-like DNA-binding domain superfamily/Winged helix DNA-binding domain"/>
    <property type="match status" value="1"/>
</dbReference>
<reference evidence="9 10" key="1">
    <citation type="submission" date="2015-10" db="EMBL/GenBank/DDBJ databases">
        <title>Metagenome-Assembled Genomes uncover a global brackish microbiome.</title>
        <authorList>
            <person name="Hugerth L.W."/>
            <person name="Larsson J."/>
            <person name="Alneberg J."/>
            <person name="Lindh M.V."/>
            <person name="Legrand C."/>
            <person name="Pinhassi J."/>
            <person name="Andersson A.F."/>
        </authorList>
    </citation>
    <scope>NUCLEOTIDE SEQUENCE [LARGE SCALE GENOMIC DNA]</scope>
    <source>
        <strain evidence="9">BACL18 MAG-120507-bin52</strain>
    </source>
</reference>
<dbReference type="InterPro" id="IPR002481">
    <property type="entry name" value="FUR"/>
</dbReference>
<evidence type="ECO:0000256" key="5">
    <source>
        <dbReference type="ARBA" id="ARBA00023125"/>
    </source>
</evidence>
<dbReference type="InterPro" id="IPR036390">
    <property type="entry name" value="WH_DNA-bd_sf"/>
</dbReference>
<dbReference type="SUPFAM" id="SSF46785">
    <property type="entry name" value="Winged helix' DNA-binding domain"/>
    <property type="match status" value="1"/>
</dbReference>
<feature type="binding site" evidence="7">
    <location>
        <position position="133"/>
    </location>
    <ligand>
        <name>Zn(2+)</name>
        <dbReference type="ChEBI" id="CHEBI:29105"/>
    </ligand>
</feature>
<evidence type="ECO:0000256" key="6">
    <source>
        <dbReference type="ARBA" id="ARBA00023163"/>
    </source>
</evidence>
<dbReference type="Pfam" id="PF01475">
    <property type="entry name" value="FUR"/>
    <property type="match status" value="1"/>
</dbReference>
<dbReference type="InterPro" id="IPR036388">
    <property type="entry name" value="WH-like_DNA-bd_sf"/>
</dbReference>
<comment type="similarity">
    <text evidence="1">Belongs to the Fur family.</text>
</comment>
<dbReference type="GO" id="GO:0000976">
    <property type="term" value="F:transcription cis-regulatory region binding"/>
    <property type="evidence" value="ECO:0007669"/>
    <property type="project" value="TreeGrafter"/>
</dbReference>
<comment type="caution">
    <text evidence="9">The sequence shown here is derived from an EMBL/GenBank/DDBJ whole genome shotgun (WGS) entry which is preliminary data.</text>
</comment>
<feature type="binding site" evidence="7">
    <location>
        <position position="97"/>
    </location>
    <ligand>
        <name>Zn(2+)</name>
        <dbReference type="ChEBI" id="CHEBI:29105"/>
    </ligand>
</feature>
<dbReference type="PANTHER" id="PTHR33202">
    <property type="entry name" value="ZINC UPTAKE REGULATION PROTEIN"/>
    <property type="match status" value="1"/>
</dbReference>
<comment type="cofactor">
    <cofactor evidence="8">
        <name>Mn(2+)</name>
        <dbReference type="ChEBI" id="CHEBI:29035"/>
    </cofactor>
    <cofactor evidence="8">
        <name>Fe(2+)</name>
        <dbReference type="ChEBI" id="CHEBI:29033"/>
    </cofactor>
    <text evidence="8">Binds 1 Mn(2+) or Fe(2+) ion per subunit.</text>
</comment>
<gene>
    <name evidence="9" type="ORF">ABR82_02470</name>
</gene>
<keyword evidence="7" id="KW-0479">Metal-binding</keyword>
<dbReference type="Proteomes" id="UP000051269">
    <property type="component" value="Unassembled WGS sequence"/>
</dbReference>
<accession>A0A0R2RRS2</accession>
<keyword evidence="3 7" id="KW-0862">Zinc</keyword>
<evidence type="ECO:0000256" key="4">
    <source>
        <dbReference type="ARBA" id="ARBA00023015"/>
    </source>
</evidence>
<dbReference type="Gene3D" id="3.30.1490.190">
    <property type="match status" value="1"/>
</dbReference>
<evidence type="ECO:0008006" key="11">
    <source>
        <dbReference type="Google" id="ProtNLM"/>
    </source>
</evidence>
<comment type="cofactor">
    <cofactor evidence="7">
        <name>Zn(2+)</name>
        <dbReference type="ChEBI" id="CHEBI:29105"/>
    </cofactor>
    <text evidence="7">Binds 1 zinc ion per subunit.</text>
</comment>
<keyword evidence="6" id="KW-0804">Transcription</keyword>
<evidence type="ECO:0000256" key="8">
    <source>
        <dbReference type="PIRSR" id="PIRSR602481-2"/>
    </source>
</evidence>
<evidence type="ECO:0000256" key="2">
    <source>
        <dbReference type="ARBA" id="ARBA00022491"/>
    </source>
</evidence>
<keyword evidence="5" id="KW-0238">DNA-binding</keyword>
<dbReference type="PANTHER" id="PTHR33202:SF7">
    <property type="entry name" value="FERRIC UPTAKE REGULATION PROTEIN"/>
    <property type="match status" value="1"/>
</dbReference>
<proteinExistence type="inferred from homology"/>
<dbReference type="GO" id="GO:0045892">
    <property type="term" value="P:negative regulation of DNA-templated transcription"/>
    <property type="evidence" value="ECO:0007669"/>
    <property type="project" value="TreeGrafter"/>
</dbReference>
<name>A0A0R2RRS2_9BACT</name>
<evidence type="ECO:0000256" key="7">
    <source>
        <dbReference type="PIRSR" id="PIRSR602481-1"/>
    </source>
</evidence>